<accession>A0A154BSE3</accession>
<name>A0A154BSE3_ANASB</name>
<evidence type="ECO:0000256" key="1">
    <source>
        <dbReference type="ARBA" id="ARBA00009308"/>
    </source>
</evidence>
<evidence type="ECO:0000313" key="5">
    <source>
        <dbReference type="Proteomes" id="UP000076268"/>
    </source>
</evidence>
<proteinExistence type="inferred from homology"/>
<dbReference type="InterPro" id="IPR029068">
    <property type="entry name" value="Glyas_Bleomycin-R_OHBP_Dase"/>
</dbReference>
<dbReference type="InterPro" id="IPR017515">
    <property type="entry name" value="MeMalonyl-CoA_epimerase"/>
</dbReference>
<organism evidence="4 5">
    <name type="scientific">Anaerosporomusa subterranea</name>
    <dbReference type="NCBI Taxonomy" id="1794912"/>
    <lineage>
        <taxon>Bacteria</taxon>
        <taxon>Bacillati</taxon>
        <taxon>Bacillota</taxon>
        <taxon>Negativicutes</taxon>
        <taxon>Acetonemataceae</taxon>
        <taxon>Anaerosporomusa</taxon>
    </lineage>
</organism>
<protein>
    <submittedName>
        <fullName evidence="4">Methylmalonyl-CoA epimerase</fullName>
    </submittedName>
</protein>
<dbReference type="GO" id="GO:0046872">
    <property type="term" value="F:metal ion binding"/>
    <property type="evidence" value="ECO:0007669"/>
    <property type="project" value="UniProtKB-KW"/>
</dbReference>
<dbReference type="GO" id="GO:0004493">
    <property type="term" value="F:methylmalonyl-CoA epimerase activity"/>
    <property type="evidence" value="ECO:0007669"/>
    <property type="project" value="TreeGrafter"/>
</dbReference>
<dbReference type="Pfam" id="PF13669">
    <property type="entry name" value="Glyoxalase_4"/>
    <property type="match status" value="1"/>
</dbReference>
<dbReference type="InterPro" id="IPR051785">
    <property type="entry name" value="MMCE/EMCE_epimerase"/>
</dbReference>
<dbReference type="SUPFAM" id="SSF54593">
    <property type="entry name" value="Glyoxalase/Bleomycin resistance protein/Dihydroxybiphenyl dioxygenase"/>
    <property type="match status" value="1"/>
</dbReference>
<dbReference type="STRING" id="1794912.AXX12_10435"/>
<evidence type="ECO:0000259" key="3">
    <source>
        <dbReference type="PROSITE" id="PS51819"/>
    </source>
</evidence>
<evidence type="ECO:0000313" key="4">
    <source>
        <dbReference type="EMBL" id="KYZ76817.1"/>
    </source>
</evidence>
<dbReference type="AlphaFoldDB" id="A0A154BSE3"/>
<dbReference type="CDD" id="cd07249">
    <property type="entry name" value="MMCE"/>
    <property type="match status" value="1"/>
</dbReference>
<evidence type="ECO:0000256" key="2">
    <source>
        <dbReference type="ARBA" id="ARBA00022723"/>
    </source>
</evidence>
<comment type="caution">
    <text evidence="4">The sequence shown here is derived from an EMBL/GenBank/DDBJ whole genome shotgun (WGS) entry which is preliminary data.</text>
</comment>
<dbReference type="PANTHER" id="PTHR43048:SF3">
    <property type="entry name" value="METHYLMALONYL-COA EPIMERASE, MITOCHONDRIAL"/>
    <property type="match status" value="1"/>
</dbReference>
<dbReference type="OrthoDB" id="9788468at2"/>
<dbReference type="PANTHER" id="PTHR43048">
    <property type="entry name" value="METHYLMALONYL-COA EPIMERASE"/>
    <property type="match status" value="1"/>
</dbReference>
<keyword evidence="2" id="KW-0479">Metal-binding</keyword>
<dbReference type="Gene3D" id="3.10.180.10">
    <property type="entry name" value="2,3-Dihydroxybiphenyl 1,2-Dioxygenase, domain 1"/>
    <property type="match status" value="1"/>
</dbReference>
<reference evidence="4 5" key="1">
    <citation type="submission" date="2016-02" db="EMBL/GenBank/DDBJ databases">
        <title>Anaerosporomusa subterraneum gen. nov., sp. nov., a spore-forming obligate anaerobe isolated from saprolite.</title>
        <authorList>
            <person name="Choi J.K."/>
            <person name="Shah M."/>
            <person name="Yee N."/>
        </authorList>
    </citation>
    <scope>NUCLEOTIDE SEQUENCE [LARGE SCALE GENOMIC DNA]</scope>
    <source>
        <strain evidence="4 5">RU4</strain>
    </source>
</reference>
<dbReference type="PROSITE" id="PS51819">
    <property type="entry name" value="VOC"/>
    <property type="match status" value="1"/>
</dbReference>
<sequence length="137" mass="14692">MSFKILHVDHIGIAVKDLAGIKDVFTKIGMTPKPEDEVVEEQKVKVSFFPAGDCELEFLESTTEDGPIAKFIAGNNGRSGIQHVALCVDDIEAAIADMNEKGIAMIDKTPRYGAGGAKIAFLHPKATGGILVELCQH</sequence>
<gene>
    <name evidence="4" type="ORF">AXX12_10435</name>
</gene>
<dbReference type="NCBIfam" id="TIGR03081">
    <property type="entry name" value="metmalonyl_epim"/>
    <property type="match status" value="1"/>
</dbReference>
<comment type="similarity">
    <text evidence="1">Belongs to the methylmalonyl-CoA epimerase family.</text>
</comment>
<keyword evidence="5" id="KW-1185">Reference proteome</keyword>
<dbReference type="InterPro" id="IPR037523">
    <property type="entry name" value="VOC_core"/>
</dbReference>
<dbReference type="RefSeq" id="WP_066242925.1">
    <property type="nucleotide sequence ID" value="NZ_LSGP01000017.1"/>
</dbReference>
<feature type="domain" description="VOC" evidence="3">
    <location>
        <begin position="7"/>
        <end position="137"/>
    </location>
</feature>
<dbReference type="Proteomes" id="UP000076268">
    <property type="component" value="Unassembled WGS sequence"/>
</dbReference>
<dbReference type="GO" id="GO:0046491">
    <property type="term" value="P:L-methylmalonyl-CoA metabolic process"/>
    <property type="evidence" value="ECO:0007669"/>
    <property type="project" value="TreeGrafter"/>
</dbReference>
<dbReference type="EMBL" id="LSGP01000017">
    <property type="protein sequence ID" value="KYZ76817.1"/>
    <property type="molecule type" value="Genomic_DNA"/>
</dbReference>